<reference evidence="2" key="1">
    <citation type="journal article" date="2018" name="DNA Res.">
        <title>Multiple hybrid de novo genome assembly of finger millet, an orphan allotetraploid crop.</title>
        <authorList>
            <person name="Hatakeyama M."/>
            <person name="Aluri S."/>
            <person name="Balachadran M.T."/>
            <person name="Sivarajan S.R."/>
            <person name="Patrignani A."/>
            <person name="Gruter S."/>
            <person name="Poveda L."/>
            <person name="Shimizu-Inatsugi R."/>
            <person name="Baeten J."/>
            <person name="Francoijs K.J."/>
            <person name="Nataraja K.N."/>
            <person name="Reddy Y.A.N."/>
            <person name="Phadnis S."/>
            <person name="Ravikumar R.L."/>
            <person name="Schlapbach R."/>
            <person name="Sreeman S.M."/>
            <person name="Shimizu K.K."/>
        </authorList>
    </citation>
    <scope>NUCLEOTIDE SEQUENCE</scope>
</reference>
<organism evidence="2 3">
    <name type="scientific">Eleusine coracana subsp. coracana</name>
    <dbReference type="NCBI Taxonomy" id="191504"/>
    <lineage>
        <taxon>Eukaryota</taxon>
        <taxon>Viridiplantae</taxon>
        <taxon>Streptophyta</taxon>
        <taxon>Embryophyta</taxon>
        <taxon>Tracheophyta</taxon>
        <taxon>Spermatophyta</taxon>
        <taxon>Magnoliopsida</taxon>
        <taxon>Liliopsida</taxon>
        <taxon>Poales</taxon>
        <taxon>Poaceae</taxon>
        <taxon>PACMAD clade</taxon>
        <taxon>Chloridoideae</taxon>
        <taxon>Cynodonteae</taxon>
        <taxon>Eleusininae</taxon>
        <taxon>Eleusine</taxon>
    </lineage>
</organism>
<keyword evidence="3" id="KW-1185">Reference proteome</keyword>
<reference evidence="2" key="2">
    <citation type="submission" date="2021-12" db="EMBL/GenBank/DDBJ databases">
        <title>Resequencing data analysis of finger millet.</title>
        <authorList>
            <person name="Hatakeyama M."/>
            <person name="Aluri S."/>
            <person name="Balachadran M.T."/>
            <person name="Sivarajan S.R."/>
            <person name="Poveda L."/>
            <person name="Shimizu-Inatsugi R."/>
            <person name="Schlapbach R."/>
            <person name="Sreeman S.M."/>
            <person name="Shimizu K.K."/>
        </authorList>
    </citation>
    <scope>NUCLEOTIDE SEQUENCE</scope>
</reference>
<dbReference type="AlphaFoldDB" id="A0AAV5FBP2"/>
<dbReference type="EMBL" id="BQKI01000084">
    <property type="protein sequence ID" value="GJN32330.1"/>
    <property type="molecule type" value="Genomic_DNA"/>
</dbReference>
<comment type="caution">
    <text evidence="2">The sequence shown here is derived from an EMBL/GenBank/DDBJ whole genome shotgun (WGS) entry which is preliminary data.</text>
</comment>
<feature type="region of interest" description="Disordered" evidence="1">
    <location>
        <begin position="1"/>
        <end position="25"/>
    </location>
</feature>
<evidence type="ECO:0000313" key="2">
    <source>
        <dbReference type="EMBL" id="GJN32330.1"/>
    </source>
</evidence>
<gene>
    <name evidence="2" type="primary">gb20830</name>
    <name evidence="2" type="ORF">PR202_gb20830</name>
</gene>
<sequence>MSGRSTQRNAYPEATRPARNWSRVENTARLPRLTYATDRSARASSHAAVPPSWAHSDVFCFCLCSSSARRRGPFQGGQARWREICHA</sequence>
<name>A0AAV5FBP2_ELECO</name>
<evidence type="ECO:0000256" key="1">
    <source>
        <dbReference type="SAM" id="MobiDB-lite"/>
    </source>
</evidence>
<dbReference type="Proteomes" id="UP001054889">
    <property type="component" value="Unassembled WGS sequence"/>
</dbReference>
<proteinExistence type="predicted"/>
<protein>
    <submittedName>
        <fullName evidence="2">Uncharacterized protein</fullName>
    </submittedName>
</protein>
<accession>A0AAV5FBP2</accession>
<evidence type="ECO:0000313" key="3">
    <source>
        <dbReference type="Proteomes" id="UP001054889"/>
    </source>
</evidence>